<dbReference type="InterPro" id="IPR036390">
    <property type="entry name" value="WH_DNA-bd_sf"/>
</dbReference>
<dbReference type="Pfam" id="PF13412">
    <property type="entry name" value="HTH_24"/>
    <property type="match status" value="1"/>
</dbReference>
<dbReference type="EMBL" id="DSBT01000059">
    <property type="protein sequence ID" value="HDP76949.1"/>
    <property type="molecule type" value="Genomic_DNA"/>
</dbReference>
<reference evidence="1" key="1">
    <citation type="journal article" date="2020" name="mSystems">
        <title>Genome- and Community-Level Interaction Insights into Carbon Utilization and Element Cycling Functions of Hydrothermarchaeota in Hydrothermal Sediment.</title>
        <authorList>
            <person name="Zhou Z."/>
            <person name="Liu Y."/>
            <person name="Xu W."/>
            <person name="Pan J."/>
            <person name="Luo Z.H."/>
            <person name="Li M."/>
        </authorList>
    </citation>
    <scope>NUCLEOTIDE SEQUENCE [LARGE SCALE GENOMIC DNA]</scope>
    <source>
        <strain evidence="1">SpSt-1179</strain>
    </source>
</reference>
<organism evidence="1">
    <name type="scientific">Mesotoga infera</name>
    <dbReference type="NCBI Taxonomy" id="1236046"/>
    <lineage>
        <taxon>Bacteria</taxon>
        <taxon>Thermotogati</taxon>
        <taxon>Thermotogota</taxon>
        <taxon>Thermotogae</taxon>
        <taxon>Kosmotogales</taxon>
        <taxon>Kosmotogaceae</taxon>
        <taxon>Mesotoga</taxon>
    </lineage>
</organism>
<dbReference type="AlphaFoldDB" id="A0A7C1CV62"/>
<gene>
    <name evidence="1" type="ORF">ENN47_01945</name>
</gene>
<dbReference type="SUPFAM" id="SSF46785">
    <property type="entry name" value="Winged helix' DNA-binding domain"/>
    <property type="match status" value="1"/>
</dbReference>
<dbReference type="InterPro" id="IPR036388">
    <property type="entry name" value="WH-like_DNA-bd_sf"/>
</dbReference>
<dbReference type="Gene3D" id="1.10.10.10">
    <property type="entry name" value="Winged helix-like DNA-binding domain superfamily/Winged helix DNA-binding domain"/>
    <property type="match status" value="1"/>
</dbReference>
<comment type="caution">
    <text evidence="1">The sequence shown here is derived from an EMBL/GenBank/DDBJ whole genome shotgun (WGS) entry which is preliminary data.</text>
</comment>
<proteinExistence type="predicted"/>
<evidence type="ECO:0000313" key="1">
    <source>
        <dbReference type="EMBL" id="HDP76949.1"/>
    </source>
</evidence>
<name>A0A7C1CV62_9BACT</name>
<protein>
    <submittedName>
        <fullName evidence="1">Winged helix-turn-helix domain-containing protein</fullName>
    </submittedName>
</protein>
<accession>A0A7C1CV62</accession>
<sequence length="257" mass="29697">MKLLYMFTVLINLHKNGFCTLDDVYKVARLVDSNAWRSKENWAKRFLKSKYVRGIFGDKVYLASQRKMFGGFVVDIPASELDSYKKFVKALVKRTICRLKIPISCESIAKKFNISKRTARYIIKELENDGVIKVSEIYVTVNTPNRTDNGFKREKDLQVNSLQLSNMYGINQNKMLGTNAAVANCHSITNANYRLLGNRCCIYFDGNELWRHLGFEGPVDYDVIARMRETASGASRIYGCLKFMRRYSRNQVMYAYS</sequence>
<dbReference type="Proteomes" id="UP000886198">
    <property type="component" value="Unassembled WGS sequence"/>
</dbReference>